<feature type="compositionally biased region" description="Low complexity" evidence="5">
    <location>
        <begin position="33"/>
        <end position="43"/>
    </location>
</feature>
<evidence type="ECO:0000256" key="4">
    <source>
        <dbReference type="ARBA" id="ARBA00023136"/>
    </source>
</evidence>
<dbReference type="Pfam" id="PF07690">
    <property type="entry name" value="MFS_1"/>
    <property type="match status" value="1"/>
</dbReference>
<feature type="transmembrane region" description="Helical" evidence="6">
    <location>
        <begin position="182"/>
        <end position="202"/>
    </location>
</feature>
<dbReference type="InterPro" id="IPR011701">
    <property type="entry name" value="MFS"/>
</dbReference>
<feature type="transmembrane region" description="Helical" evidence="6">
    <location>
        <begin position="241"/>
        <end position="262"/>
    </location>
</feature>
<accession>A0A316VSR6</accession>
<dbReference type="InParanoid" id="A0A316VSR6"/>
<dbReference type="STRING" id="1522189.A0A316VSR6"/>
<evidence type="ECO:0000256" key="1">
    <source>
        <dbReference type="ARBA" id="ARBA00004141"/>
    </source>
</evidence>
<dbReference type="FunFam" id="1.20.1250.20:FF:000088">
    <property type="entry name" value="MFS multidrug transporter, putative"/>
    <property type="match status" value="1"/>
</dbReference>
<feature type="region of interest" description="Disordered" evidence="5">
    <location>
        <begin position="565"/>
        <end position="611"/>
    </location>
</feature>
<feature type="transmembrane region" description="Helical" evidence="6">
    <location>
        <begin position="385"/>
        <end position="404"/>
    </location>
</feature>
<feature type="transmembrane region" description="Helical" evidence="6">
    <location>
        <begin position="497"/>
        <end position="516"/>
    </location>
</feature>
<dbReference type="InterPro" id="IPR020846">
    <property type="entry name" value="MFS_dom"/>
</dbReference>
<feature type="transmembrane region" description="Helical" evidence="6">
    <location>
        <begin position="115"/>
        <end position="135"/>
    </location>
</feature>
<dbReference type="SUPFAM" id="SSF103473">
    <property type="entry name" value="MFS general substrate transporter"/>
    <property type="match status" value="1"/>
</dbReference>
<feature type="transmembrane region" description="Helical" evidence="6">
    <location>
        <begin position="208"/>
        <end position="229"/>
    </location>
</feature>
<proteinExistence type="predicted"/>
<sequence>MAAGSSSDASSSQVAPSQSKEMKDPNDTKKTVVETVVDAAVTTPDSEETQTQAEKRGEQQQQQEEEEEPEEPIEHRTRSGKFMGKFAPDGRRVLTDEDEGADKVLGVSFPEWKKWWIITVIFMVQLSMNFNTGVYQNGVGKFPEEWGLSEQGARVGAAVFLIAYAFGSQLWAPWSEELGRRIVMQISLGLVNIFQLPCALAPNYGSVVVARVFGGLFSAGGSVTLGMVADMWEAENQAYPIAYVVFSSVGGSSLGPLIGPFAEAYLSWHWIFWLQLIFGGFVQAVHFFTVPETRSSVLLDREAKRRRKEEGQEIWGPNEVRGRRFTVRGILTTWLRPFEMLFTEPIVLCCSLLSGFSDSLVFVFIESFKLVYEQWGFMAPRTALTFVPIWIGYMICWASMIIPIERFKRKAKRDPDSVTPESRLWWLLFTAPLEPIGLFIYAWTSFGPDHGPGIPVYAPMVGSVLVAIANYAIYMATIDYMVAAYGPYSSSATGGNAFARNGLAGVATMYAIPLYSNLGYQWASTFLALVGIFVVIPIFVFYFKGAYVRSKSKFANSLSDERKARGGHRVVEDEGENEYGDIEGLHHRRTHAEKRNTSAPDVQDEKSATVA</sequence>
<keyword evidence="2 6" id="KW-0812">Transmembrane</keyword>
<feature type="transmembrane region" description="Helical" evidence="6">
    <location>
        <begin position="456"/>
        <end position="476"/>
    </location>
</feature>
<dbReference type="EMBL" id="KZ819411">
    <property type="protein sequence ID" value="PWN40627.1"/>
    <property type="molecule type" value="Genomic_DNA"/>
</dbReference>
<evidence type="ECO:0000256" key="6">
    <source>
        <dbReference type="SAM" id="Phobius"/>
    </source>
</evidence>
<dbReference type="GO" id="GO:0005886">
    <property type="term" value="C:plasma membrane"/>
    <property type="evidence" value="ECO:0007669"/>
    <property type="project" value="TreeGrafter"/>
</dbReference>
<feature type="compositionally biased region" description="Basic and acidic residues" evidence="5">
    <location>
        <begin position="20"/>
        <end position="32"/>
    </location>
</feature>
<name>A0A316VSR6_9BASI</name>
<feature type="transmembrane region" description="Helical" evidence="6">
    <location>
        <begin position="424"/>
        <end position="444"/>
    </location>
</feature>
<dbReference type="PROSITE" id="PS50850">
    <property type="entry name" value="MFS"/>
    <property type="match status" value="1"/>
</dbReference>
<feature type="compositionally biased region" description="Low complexity" evidence="5">
    <location>
        <begin position="1"/>
        <end position="19"/>
    </location>
</feature>
<feature type="transmembrane region" description="Helical" evidence="6">
    <location>
        <begin position="522"/>
        <end position="543"/>
    </location>
</feature>
<feature type="transmembrane region" description="Helical" evidence="6">
    <location>
        <begin position="268"/>
        <end position="288"/>
    </location>
</feature>
<evidence type="ECO:0000313" key="8">
    <source>
        <dbReference type="EMBL" id="PWN40627.1"/>
    </source>
</evidence>
<evidence type="ECO:0000256" key="3">
    <source>
        <dbReference type="ARBA" id="ARBA00022989"/>
    </source>
</evidence>
<feature type="region of interest" description="Disordered" evidence="5">
    <location>
        <begin position="1"/>
        <end position="88"/>
    </location>
</feature>
<dbReference type="PANTHER" id="PTHR23502:SF3">
    <property type="entry name" value="MAJOR FACILITATOR SUPERFAMILY (MFS) PROFILE DOMAIN-CONTAINING PROTEIN-RELATED"/>
    <property type="match status" value="1"/>
</dbReference>
<evidence type="ECO:0000256" key="5">
    <source>
        <dbReference type="SAM" id="MobiDB-lite"/>
    </source>
</evidence>
<dbReference type="Gene3D" id="1.20.1250.20">
    <property type="entry name" value="MFS general substrate transporter like domains"/>
    <property type="match status" value="1"/>
</dbReference>
<dbReference type="Proteomes" id="UP000245783">
    <property type="component" value="Unassembled WGS sequence"/>
</dbReference>
<comment type="subcellular location">
    <subcellularLocation>
        <location evidence="1">Membrane</location>
        <topology evidence="1">Multi-pass membrane protein</topology>
    </subcellularLocation>
</comment>
<dbReference type="InterPro" id="IPR036259">
    <property type="entry name" value="MFS_trans_sf"/>
</dbReference>
<dbReference type="GeneID" id="37036361"/>
<dbReference type="PANTHER" id="PTHR23502">
    <property type="entry name" value="MAJOR FACILITATOR SUPERFAMILY"/>
    <property type="match status" value="1"/>
</dbReference>
<evidence type="ECO:0000313" key="9">
    <source>
        <dbReference type="Proteomes" id="UP000245783"/>
    </source>
</evidence>
<dbReference type="AlphaFoldDB" id="A0A316VSR6"/>
<evidence type="ECO:0000259" key="7">
    <source>
        <dbReference type="PROSITE" id="PS50850"/>
    </source>
</evidence>
<feature type="transmembrane region" description="Helical" evidence="6">
    <location>
        <begin position="155"/>
        <end position="175"/>
    </location>
</feature>
<keyword evidence="3 6" id="KW-1133">Transmembrane helix</keyword>
<protein>
    <submittedName>
        <fullName evidence="8">MFS general substrate transporter</fullName>
    </submittedName>
</protein>
<feature type="domain" description="Major facilitator superfamily (MFS) profile" evidence="7">
    <location>
        <begin position="117"/>
        <end position="548"/>
    </location>
</feature>
<keyword evidence="4 6" id="KW-0472">Membrane</keyword>
<dbReference type="RefSeq" id="XP_025367787.1">
    <property type="nucleotide sequence ID" value="XM_025514491.1"/>
</dbReference>
<dbReference type="OrthoDB" id="5376138at2759"/>
<dbReference type="GO" id="GO:0022857">
    <property type="term" value="F:transmembrane transporter activity"/>
    <property type="evidence" value="ECO:0007669"/>
    <property type="project" value="InterPro"/>
</dbReference>
<reference evidence="8 9" key="1">
    <citation type="journal article" date="2018" name="Mol. Biol. Evol.">
        <title>Broad Genomic Sampling Reveals a Smut Pathogenic Ancestry of the Fungal Clade Ustilaginomycotina.</title>
        <authorList>
            <person name="Kijpornyongpan T."/>
            <person name="Mondo S.J."/>
            <person name="Barry K."/>
            <person name="Sandor L."/>
            <person name="Lee J."/>
            <person name="Lipzen A."/>
            <person name="Pangilinan J."/>
            <person name="LaButti K."/>
            <person name="Hainaut M."/>
            <person name="Henrissat B."/>
            <person name="Grigoriev I.V."/>
            <person name="Spatafora J.W."/>
            <person name="Aime M.C."/>
        </authorList>
    </citation>
    <scope>NUCLEOTIDE SEQUENCE [LARGE SCALE GENOMIC DNA]</scope>
    <source>
        <strain evidence="8 9">MCA 4658</strain>
    </source>
</reference>
<gene>
    <name evidence="8" type="ORF">IE81DRAFT_325365</name>
</gene>
<evidence type="ECO:0000256" key="2">
    <source>
        <dbReference type="ARBA" id="ARBA00022692"/>
    </source>
</evidence>
<keyword evidence="9" id="KW-1185">Reference proteome</keyword>
<organism evidence="8 9">
    <name type="scientific">Ceraceosorus guamensis</name>
    <dbReference type="NCBI Taxonomy" id="1522189"/>
    <lineage>
        <taxon>Eukaryota</taxon>
        <taxon>Fungi</taxon>
        <taxon>Dikarya</taxon>
        <taxon>Basidiomycota</taxon>
        <taxon>Ustilaginomycotina</taxon>
        <taxon>Exobasidiomycetes</taxon>
        <taxon>Ceraceosorales</taxon>
        <taxon>Ceraceosoraceae</taxon>
        <taxon>Ceraceosorus</taxon>
    </lineage>
</organism>